<evidence type="ECO:0000256" key="1">
    <source>
        <dbReference type="ARBA" id="ARBA00004496"/>
    </source>
</evidence>
<evidence type="ECO:0000256" key="3">
    <source>
        <dbReference type="ARBA" id="ARBA00022801"/>
    </source>
</evidence>
<dbReference type="PANTHER" id="PTHR43213">
    <property type="entry name" value="BIFUNCTIONAL DTTP/UTP PYROPHOSPHATASE/METHYLTRANSFERASE PROTEIN-RELATED"/>
    <property type="match status" value="1"/>
</dbReference>
<reference evidence="6 7" key="1">
    <citation type="journal article" date="2016" name="Nat. Commun.">
        <title>Thousands of microbial genomes shed light on interconnected biogeochemical processes in an aquifer system.</title>
        <authorList>
            <person name="Anantharaman K."/>
            <person name="Brown C.T."/>
            <person name="Hug L.A."/>
            <person name="Sharon I."/>
            <person name="Castelle C.J."/>
            <person name="Probst A.J."/>
            <person name="Thomas B.C."/>
            <person name="Singh A."/>
            <person name="Wilkins M.J."/>
            <person name="Karaoz U."/>
            <person name="Brodie E.L."/>
            <person name="Williams K.H."/>
            <person name="Hubbard S.S."/>
            <person name="Banfield J.F."/>
        </authorList>
    </citation>
    <scope>NUCLEOTIDE SEQUENCE [LARGE SCALE GENOMIC DNA]</scope>
</reference>
<organism evidence="6 7">
    <name type="scientific">Candidatus Lambdaproteobacteria bacterium RIFOXYD2_FULL_56_26</name>
    <dbReference type="NCBI Taxonomy" id="1817773"/>
    <lineage>
        <taxon>Bacteria</taxon>
        <taxon>Pseudomonadati</taxon>
        <taxon>Pseudomonadota</taxon>
        <taxon>Candidatus Lambdaproteobacteria</taxon>
    </lineage>
</organism>
<dbReference type="PIRSF" id="PIRSF006305">
    <property type="entry name" value="Maf"/>
    <property type="match status" value="1"/>
</dbReference>
<comment type="cofactor">
    <cofactor evidence="5">
        <name>a divalent metal cation</name>
        <dbReference type="ChEBI" id="CHEBI:60240"/>
    </cofactor>
</comment>
<keyword evidence="3 5" id="KW-0378">Hydrolase</keyword>
<sequence length="189" mass="20335">MDLVLASTAAWRSEALSRLGLKHKAMAPQFEEPPFVGGKLEDHVRALALGKAKSLAGPGLVVLGFDQMIEVGTQVLGKPGNFENALAQLRLLNGKRHRLVNGLAVVTPDQTLQLWDQCFLTMRSLSEPELCYYLEQDQPFGCAGSYKIEGLGASLFESVEVSDLGSIVGLPTNLVGNALRSLGFSNLLP</sequence>
<name>A0A1F6GPK4_9PROT</name>
<dbReference type="HAMAP" id="MF_00528">
    <property type="entry name" value="Maf"/>
    <property type="match status" value="1"/>
</dbReference>
<dbReference type="GO" id="GO:0005737">
    <property type="term" value="C:cytoplasm"/>
    <property type="evidence" value="ECO:0007669"/>
    <property type="project" value="UniProtKB-SubCell"/>
</dbReference>
<proteinExistence type="inferred from homology"/>
<dbReference type="SUPFAM" id="SSF52972">
    <property type="entry name" value="ITPase-like"/>
    <property type="match status" value="1"/>
</dbReference>
<gene>
    <name evidence="6" type="ORF">A2557_01350</name>
</gene>
<evidence type="ECO:0000313" key="6">
    <source>
        <dbReference type="EMBL" id="OGH00013.1"/>
    </source>
</evidence>
<dbReference type="Proteomes" id="UP000177583">
    <property type="component" value="Unassembled WGS sequence"/>
</dbReference>
<feature type="active site" description="Proton acceptor" evidence="5">
    <location>
        <position position="66"/>
    </location>
</feature>
<comment type="similarity">
    <text evidence="5">Belongs to the Maf family. YceF subfamily.</text>
</comment>
<dbReference type="CDD" id="cd00985">
    <property type="entry name" value="Maf_Ham1"/>
    <property type="match status" value="1"/>
</dbReference>
<dbReference type="AlphaFoldDB" id="A0A1F6GPK4"/>
<evidence type="ECO:0000313" key="7">
    <source>
        <dbReference type="Proteomes" id="UP000177583"/>
    </source>
</evidence>
<comment type="caution">
    <text evidence="5">Lacks conserved residue(s) required for the propagation of feature annotation.</text>
</comment>
<comment type="function">
    <text evidence="5">Nucleoside triphosphate pyrophosphatase that hydrolyzes 7-methyl-GTP (m(7)GTP). May have a dual role in cell division arrest and in preventing the incorporation of modified nucleotides into cellular nucleic acids.</text>
</comment>
<comment type="catalytic activity">
    <reaction evidence="5">
        <text>N(7)-methyl-GTP + H2O = N(7)-methyl-GMP + diphosphate + H(+)</text>
        <dbReference type="Rhea" id="RHEA:58744"/>
        <dbReference type="ChEBI" id="CHEBI:15377"/>
        <dbReference type="ChEBI" id="CHEBI:15378"/>
        <dbReference type="ChEBI" id="CHEBI:33019"/>
        <dbReference type="ChEBI" id="CHEBI:58285"/>
        <dbReference type="ChEBI" id="CHEBI:87133"/>
    </reaction>
</comment>
<keyword evidence="2 5" id="KW-0963">Cytoplasm</keyword>
<dbReference type="EC" id="3.6.1.-" evidence="5"/>
<evidence type="ECO:0000256" key="4">
    <source>
        <dbReference type="ARBA" id="ARBA00023080"/>
    </source>
</evidence>
<accession>A0A1F6GPK4</accession>
<dbReference type="EMBL" id="MFNF01000051">
    <property type="protein sequence ID" value="OGH00013.1"/>
    <property type="molecule type" value="Genomic_DNA"/>
</dbReference>
<feature type="site" description="Important for substrate specificity" evidence="5">
    <location>
        <position position="11"/>
    </location>
</feature>
<evidence type="ECO:0000256" key="5">
    <source>
        <dbReference type="HAMAP-Rule" id="MF_00528"/>
    </source>
</evidence>
<dbReference type="PANTHER" id="PTHR43213:SF10">
    <property type="entry name" value="7-METHYL-GTP PYROPHOSPHATASE"/>
    <property type="match status" value="1"/>
</dbReference>
<dbReference type="InterPro" id="IPR003697">
    <property type="entry name" value="Maf-like"/>
</dbReference>
<feature type="site" description="Important for substrate specificity" evidence="5">
    <location>
        <position position="149"/>
    </location>
</feature>
<dbReference type="InterPro" id="IPR029001">
    <property type="entry name" value="ITPase-like_fam"/>
</dbReference>
<evidence type="ECO:0000256" key="2">
    <source>
        <dbReference type="ARBA" id="ARBA00022490"/>
    </source>
</evidence>
<comment type="caution">
    <text evidence="6">The sequence shown here is derived from an EMBL/GenBank/DDBJ whole genome shotgun (WGS) entry which is preliminary data.</text>
</comment>
<protein>
    <recommendedName>
        <fullName evidence="5">7-methyl-GTP pyrophosphatase</fullName>
        <shortName evidence="5">m(7)GTP pyrophosphatase</shortName>
        <ecNumber evidence="5">3.6.1.-</ecNumber>
    </recommendedName>
</protein>
<dbReference type="GO" id="GO:0047429">
    <property type="term" value="F:nucleoside triphosphate diphosphatase activity"/>
    <property type="evidence" value="ECO:0007669"/>
    <property type="project" value="InterPro"/>
</dbReference>
<dbReference type="Gene3D" id="3.90.950.10">
    <property type="match status" value="1"/>
</dbReference>
<keyword evidence="4 5" id="KW-0546">Nucleotide metabolism</keyword>
<comment type="subcellular location">
    <subcellularLocation>
        <location evidence="1 5">Cytoplasm</location>
    </subcellularLocation>
</comment>
<dbReference type="GO" id="GO:0009117">
    <property type="term" value="P:nucleotide metabolic process"/>
    <property type="evidence" value="ECO:0007669"/>
    <property type="project" value="UniProtKB-KW"/>
</dbReference>
<dbReference type="Pfam" id="PF02545">
    <property type="entry name" value="Maf"/>
    <property type="match status" value="1"/>
</dbReference>
<feature type="site" description="Important for substrate specificity" evidence="5">
    <location>
        <position position="67"/>
    </location>
</feature>